<evidence type="ECO:0000256" key="1">
    <source>
        <dbReference type="SAM" id="MobiDB-lite"/>
    </source>
</evidence>
<feature type="region of interest" description="Disordered" evidence="1">
    <location>
        <begin position="1"/>
        <end position="66"/>
    </location>
</feature>
<feature type="region of interest" description="Disordered" evidence="1">
    <location>
        <begin position="500"/>
        <end position="521"/>
    </location>
</feature>
<sequence>MTMDPLNQEHQRLKERLERGEMTPAEYEKERQRLEESAGQGQSADPFETPVYHPPPSTRLTNLAPGLEIGPEDHRFRLVCKIGGGAMGQVWQAHDLVEEELEGGERYKALKVIHPQLQDLARALKMLKREAVRASQLTHPNIINVRGCRQGKDGWLFVVMDYLEGRDLDRLLLEDGKPGLSWERTRELLKPLAEGLDYAHTQGVLHRDLKPGNVFITHEGQVKLLDFGLAYRLHQASTLMKVEEPDTSGTPEYMPPEAFVAGEPDKSRDIYALACLTYEMLTGEPPYNPQAAVQRQPDLMPGKPEGLTDAAWEVLQSGLAYHKENRPESAGELVQRLEAAQAITPETGEPEEAPARETAAPESPSEKAPEHSPGGSGRPWLIGLVLLVMGGGVFYLWEPEAPSPPPVSPPREREEPKPKVPSKPELPSPQKVEAEFDLSTSQRVQVQRALDILGHDPQGVDGIFGPKTEDAIRSWQRAEGLEPTGDLTQATYEQLMAAARQQREEKAPRSSAEPKLPPMQNIHGWSSAKVEALQRQTAEALEQPVVFQDRLGDGSRGPEMVIIPAGEFLMGSPESEAGRDDGEEQHSVQITRPFAIGRYEVTFEDYDRFAVATGRDKPDDEGWGRGRRPVINVSWHDATAYAAWLSEQTGQKYRLPTEAEWEYAARAGTVTARYWGENSGEGCEYANAADRTAKEKFSGWSVMDCQDGYVYTARVGSFRANNFGLHDALGNVWEWTCSEYDENYSGAETRCISKNHAGPRVFWGGSWDSFPHNVRSANRFGDWPDYRNNDLGFRLARDL</sequence>
<dbReference type="SUPFAM" id="SSF56112">
    <property type="entry name" value="Protein kinase-like (PK-like)"/>
    <property type="match status" value="1"/>
</dbReference>
<dbReference type="InterPro" id="IPR036365">
    <property type="entry name" value="PGBD-like_sf"/>
</dbReference>
<dbReference type="Pfam" id="PF01471">
    <property type="entry name" value="PG_binding_1"/>
    <property type="match status" value="1"/>
</dbReference>
<dbReference type="STRING" id="472759.Nhal_3011"/>
<dbReference type="RefSeq" id="WP_013033918.1">
    <property type="nucleotide sequence ID" value="NC_013960.1"/>
</dbReference>
<dbReference type="PANTHER" id="PTHR23150:SF35">
    <property type="entry name" value="BLL6746 PROTEIN"/>
    <property type="match status" value="1"/>
</dbReference>
<feature type="compositionally biased region" description="Basic and acidic residues" evidence="1">
    <location>
        <begin position="7"/>
        <end position="36"/>
    </location>
</feature>
<dbReference type="Proteomes" id="UP000001844">
    <property type="component" value="Chromosome"/>
</dbReference>
<evidence type="ECO:0000313" key="4">
    <source>
        <dbReference type="Proteomes" id="UP000001844"/>
    </source>
</evidence>
<dbReference type="CDD" id="cd14014">
    <property type="entry name" value="STKc_PknB_like"/>
    <property type="match status" value="1"/>
</dbReference>
<dbReference type="InterPro" id="IPR051043">
    <property type="entry name" value="Sulfatase_Mod_Factor_Kinase"/>
</dbReference>
<dbReference type="KEGG" id="nhl:Nhal_3011"/>
<reference evidence="4" key="1">
    <citation type="submission" date="2010-04" db="EMBL/GenBank/DDBJ databases">
        <title>Complete genome sequence of Nitrosococcus halophilus Nc4, a salt-adapted, aerobic obligate ammonia-oxidizing sulfur purple bacterium.</title>
        <authorList>
            <consortium name="US DOE Joint Genome Institute"/>
            <person name="Campbell M.A."/>
            <person name="Malfatti S.A."/>
            <person name="Chain P.S.G."/>
            <person name="Heidelberg J.F."/>
            <person name="Ward B.B."/>
            <person name="Klotz M.G."/>
        </authorList>
    </citation>
    <scope>NUCLEOTIDE SEQUENCE [LARGE SCALE GENOMIC DNA]</scope>
    <source>
        <strain evidence="4">Nc4</strain>
    </source>
</reference>
<feature type="region of interest" description="Disordered" evidence="1">
    <location>
        <begin position="401"/>
        <end position="431"/>
    </location>
</feature>
<dbReference type="HOGENOM" id="CLU_012431_6_1_6"/>
<dbReference type="Pfam" id="PF00069">
    <property type="entry name" value="Pkinase"/>
    <property type="match status" value="1"/>
</dbReference>
<dbReference type="InterPro" id="IPR005532">
    <property type="entry name" value="SUMF_dom"/>
</dbReference>
<dbReference type="OrthoDB" id="9768004at2"/>
<accession>D5BYT0</accession>
<dbReference type="PROSITE" id="PS50011">
    <property type="entry name" value="PROTEIN_KINASE_DOM"/>
    <property type="match status" value="1"/>
</dbReference>
<dbReference type="AlphaFoldDB" id="D5BYT0"/>
<protein>
    <recommendedName>
        <fullName evidence="2">Protein kinase domain-containing protein</fullName>
    </recommendedName>
</protein>
<dbReference type="GO" id="GO:0004672">
    <property type="term" value="F:protein kinase activity"/>
    <property type="evidence" value="ECO:0007669"/>
    <property type="project" value="InterPro"/>
</dbReference>
<evidence type="ECO:0000259" key="2">
    <source>
        <dbReference type="PROSITE" id="PS50011"/>
    </source>
</evidence>
<dbReference type="InterPro" id="IPR000719">
    <property type="entry name" value="Prot_kinase_dom"/>
</dbReference>
<dbReference type="InterPro" id="IPR008271">
    <property type="entry name" value="Ser/Thr_kinase_AS"/>
</dbReference>
<dbReference type="InterPro" id="IPR036366">
    <property type="entry name" value="PGBDSf"/>
</dbReference>
<dbReference type="Gene3D" id="1.10.101.10">
    <property type="entry name" value="PGBD-like superfamily/PGBD"/>
    <property type="match status" value="1"/>
</dbReference>
<dbReference type="Gene3D" id="3.90.1580.10">
    <property type="entry name" value="paralog of FGE (formylglycine-generating enzyme)"/>
    <property type="match status" value="1"/>
</dbReference>
<dbReference type="PROSITE" id="PS00108">
    <property type="entry name" value="PROTEIN_KINASE_ST"/>
    <property type="match status" value="1"/>
</dbReference>
<dbReference type="InterPro" id="IPR011009">
    <property type="entry name" value="Kinase-like_dom_sf"/>
</dbReference>
<dbReference type="GO" id="GO:0120147">
    <property type="term" value="F:formylglycine-generating oxidase activity"/>
    <property type="evidence" value="ECO:0007669"/>
    <property type="project" value="TreeGrafter"/>
</dbReference>
<dbReference type="Gene3D" id="1.10.510.10">
    <property type="entry name" value="Transferase(Phosphotransferase) domain 1"/>
    <property type="match status" value="1"/>
</dbReference>
<gene>
    <name evidence="3" type="ordered locus">Nhal_3011</name>
</gene>
<dbReference type="eggNOG" id="COG0515">
    <property type="taxonomic scope" value="Bacteria"/>
</dbReference>
<name>D5BYT0_NITHN</name>
<dbReference type="InterPro" id="IPR042095">
    <property type="entry name" value="SUMF_sf"/>
</dbReference>
<dbReference type="Gene3D" id="3.30.200.20">
    <property type="entry name" value="Phosphorylase Kinase, domain 1"/>
    <property type="match status" value="1"/>
</dbReference>
<dbReference type="eggNOG" id="COG1262">
    <property type="taxonomic scope" value="Bacteria"/>
</dbReference>
<dbReference type="PANTHER" id="PTHR23150">
    <property type="entry name" value="SULFATASE MODIFYING FACTOR 1, 2"/>
    <property type="match status" value="1"/>
</dbReference>
<dbReference type="SUPFAM" id="SSF56436">
    <property type="entry name" value="C-type lectin-like"/>
    <property type="match status" value="1"/>
</dbReference>
<dbReference type="EMBL" id="CP001798">
    <property type="protein sequence ID" value="ADE16068.1"/>
    <property type="molecule type" value="Genomic_DNA"/>
</dbReference>
<dbReference type="SUPFAM" id="SSF47090">
    <property type="entry name" value="PGBD-like"/>
    <property type="match status" value="1"/>
</dbReference>
<proteinExistence type="predicted"/>
<dbReference type="eggNOG" id="COG3409">
    <property type="taxonomic scope" value="Bacteria"/>
</dbReference>
<organism evidence="3 4">
    <name type="scientific">Nitrosococcus halophilus (strain Nc4)</name>
    <dbReference type="NCBI Taxonomy" id="472759"/>
    <lineage>
        <taxon>Bacteria</taxon>
        <taxon>Pseudomonadati</taxon>
        <taxon>Pseudomonadota</taxon>
        <taxon>Gammaproteobacteria</taxon>
        <taxon>Chromatiales</taxon>
        <taxon>Chromatiaceae</taxon>
        <taxon>Nitrosococcus</taxon>
    </lineage>
</organism>
<feature type="region of interest" description="Disordered" evidence="1">
    <location>
        <begin position="342"/>
        <end position="376"/>
    </location>
</feature>
<dbReference type="GO" id="GO:0005524">
    <property type="term" value="F:ATP binding"/>
    <property type="evidence" value="ECO:0007669"/>
    <property type="project" value="InterPro"/>
</dbReference>
<feature type="domain" description="Protein kinase" evidence="2">
    <location>
        <begin position="76"/>
        <end position="338"/>
    </location>
</feature>
<dbReference type="Pfam" id="PF03781">
    <property type="entry name" value="FGE-sulfatase"/>
    <property type="match status" value="1"/>
</dbReference>
<dbReference type="InterPro" id="IPR002477">
    <property type="entry name" value="Peptidoglycan-bd-like"/>
</dbReference>
<evidence type="ECO:0000313" key="3">
    <source>
        <dbReference type="EMBL" id="ADE16068.1"/>
    </source>
</evidence>
<keyword evidence="4" id="KW-1185">Reference proteome</keyword>
<dbReference type="SMART" id="SM00220">
    <property type="entry name" value="S_TKc"/>
    <property type="match status" value="1"/>
</dbReference>
<dbReference type="InterPro" id="IPR016187">
    <property type="entry name" value="CTDL_fold"/>
</dbReference>